<evidence type="ECO:0000256" key="7">
    <source>
        <dbReference type="SAM" id="Phobius"/>
    </source>
</evidence>
<dbReference type="InParanoid" id="A0A6M4H646"/>
<sequence length="423" mass="45662">MLRTTFRSFGGFNYRLWSAGALVSNIGAWMQRTAQDWIVFTELTHHDATAVGFVLALQFGPSLILLPLAGHIADHFDRRRVLIVTQSLQSALALGLGVLTLTGQVELWHVYAFALMLGCVTAIDAPVRQTFVAELVSDANLSNAVALNSTSYQVARMAGPALAGLLIAGVGTGWVFILNFASFSAVIVALLSLRIADLHRHERVMRKDGSLMDGFRYIRGRQDLRVVLTMLFLVAMFVMNFAVYIASMAVTVFGASAGGFGLLSSMLAIGSMAGALASARREKPRAILLLASVALLGVLFAAAAAMPTYLAFGITLIALGWALQTFMVTANSSVQLWTEPHMRGRVMAIYMAILNGCTLFGAPFVGWVANRYGARMSLLVGAAAGLVAAAVGVRYLVRHRGLRVEREGWRLRFTLEQPRIPGP</sequence>
<evidence type="ECO:0000259" key="8">
    <source>
        <dbReference type="PROSITE" id="PS50850"/>
    </source>
</evidence>
<evidence type="ECO:0000256" key="1">
    <source>
        <dbReference type="ARBA" id="ARBA00004651"/>
    </source>
</evidence>
<feature type="transmembrane region" description="Helical" evidence="7">
    <location>
        <begin position="286"/>
        <end position="303"/>
    </location>
</feature>
<dbReference type="FunCoup" id="A0A6M4H646">
    <property type="interactions" value="128"/>
</dbReference>
<dbReference type="GO" id="GO:0005886">
    <property type="term" value="C:plasma membrane"/>
    <property type="evidence" value="ECO:0007669"/>
    <property type="project" value="UniProtKB-SubCell"/>
</dbReference>
<dbReference type="EMBL" id="CP053073">
    <property type="protein sequence ID" value="QJR15129.1"/>
    <property type="molecule type" value="Genomic_DNA"/>
</dbReference>
<dbReference type="PANTHER" id="PTHR23513">
    <property type="entry name" value="INTEGRAL MEMBRANE EFFLUX PROTEIN-RELATED"/>
    <property type="match status" value="1"/>
</dbReference>
<evidence type="ECO:0000313" key="10">
    <source>
        <dbReference type="Proteomes" id="UP000503096"/>
    </source>
</evidence>
<feature type="transmembrane region" description="Helical" evidence="7">
    <location>
        <begin position="50"/>
        <end position="69"/>
    </location>
</feature>
<feature type="transmembrane region" description="Helical" evidence="7">
    <location>
        <begin position="12"/>
        <end position="30"/>
    </location>
</feature>
<name>A0A6M4H646_9PROT</name>
<keyword evidence="3" id="KW-1003">Cell membrane</keyword>
<comment type="subcellular location">
    <subcellularLocation>
        <location evidence="1">Cell membrane</location>
        <topology evidence="1">Multi-pass membrane protein</topology>
    </subcellularLocation>
</comment>
<dbReference type="PANTHER" id="PTHR23513:SF11">
    <property type="entry name" value="STAPHYLOFERRIN A TRANSPORTER"/>
    <property type="match status" value="1"/>
</dbReference>
<keyword evidence="6 7" id="KW-0472">Membrane</keyword>
<dbReference type="InterPro" id="IPR020846">
    <property type="entry name" value="MFS_dom"/>
</dbReference>
<protein>
    <submittedName>
        <fullName evidence="9">Enterobactin exporter EntS</fullName>
    </submittedName>
</protein>
<keyword evidence="5 7" id="KW-1133">Transmembrane helix</keyword>
<accession>A0A6M4H646</accession>
<proteinExistence type="predicted"/>
<reference evidence="9 10" key="1">
    <citation type="submission" date="2020-04" db="EMBL/GenBank/DDBJ databases">
        <title>Usitatibacter rugosus gen. nov., sp. nov. and Usitatibacter palustris sp. nov., novel members of Usitatibacteraceae fam. nov. within the order Nitrosomonadales isolated from soil.</title>
        <authorList>
            <person name="Huber K.J."/>
            <person name="Neumann-Schaal M."/>
            <person name="Geppert A."/>
            <person name="Luckner M."/>
            <person name="Wanner G."/>
            <person name="Overmann J."/>
        </authorList>
    </citation>
    <scope>NUCLEOTIDE SEQUENCE [LARGE SCALE GENOMIC DNA]</scope>
    <source>
        <strain evidence="9 10">Swamp67</strain>
    </source>
</reference>
<dbReference type="CDD" id="cd06173">
    <property type="entry name" value="MFS_MefA_like"/>
    <property type="match status" value="1"/>
</dbReference>
<dbReference type="Gene3D" id="1.20.1250.20">
    <property type="entry name" value="MFS general substrate transporter like domains"/>
    <property type="match status" value="1"/>
</dbReference>
<evidence type="ECO:0000256" key="4">
    <source>
        <dbReference type="ARBA" id="ARBA00022692"/>
    </source>
</evidence>
<feature type="transmembrane region" description="Helical" evidence="7">
    <location>
        <begin position="226"/>
        <end position="246"/>
    </location>
</feature>
<keyword evidence="10" id="KW-1185">Reference proteome</keyword>
<feature type="transmembrane region" description="Helical" evidence="7">
    <location>
        <begin position="349"/>
        <end position="370"/>
    </location>
</feature>
<dbReference type="InterPro" id="IPR036259">
    <property type="entry name" value="MFS_trans_sf"/>
</dbReference>
<feature type="transmembrane region" description="Helical" evidence="7">
    <location>
        <begin position="176"/>
        <end position="196"/>
    </location>
</feature>
<evidence type="ECO:0000313" key="9">
    <source>
        <dbReference type="EMBL" id="QJR15129.1"/>
    </source>
</evidence>
<keyword evidence="4 7" id="KW-0812">Transmembrane</keyword>
<feature type="transmembrane region" description="Helical" evidence="7">
    <location>
        <begin position="309"/>
        <end position="328"/>
    </location>
</feature>
<dbReference type="RefSeq" id="WP_171162145.1">
    <property type="nucleotide sequence ID" value="NZ_CP053073.1"/>
</dbReference>
<dbReference type="Proteomes" id="UP000503096">
    <property type="component" value="Chromosome"/>
</dbReference>
<dbReference type="SUPFAM" id="SSF103473">
    <property type="entry name" value="MFS general substrate transporter"/>
    <property type="match status" value="1"/>
</dbReference>
<dbReference type="KEGG" id="upl:DSM104440_01946"/>
<dbReference type="PROSITE" id="PS50850">
    <property type="entry name" value="MFS"/>
    <property type="match status" value="1"/>
</dbReference>
<dbReference type="InterPro" id="IPR010290">
    <property type="entry name" value="TM_effector"/>
</dbReference>
<dbReference type="Pfam" id="PF05977">
    <property type="entry name" value="MFS_3"/>
    <property type="match status" value="1"/>
</dbReference>
<evidence type="ECO:0000256" key="2">
    <source>
        <dbReference type="ARBA" id="ARBA00022448"/>
    </source>
</evidence>
<feature type="transmembrane region" description="Helical" evidence="7">
    <location>
        <begin position="252"/>
        <end position="274"/>
    </location>
</feature>
<evidence type="ECO:0000256" key="6">
    <source>
        <dbReference type="ARBA" id="ARBA00023136"/>
    </source>
</evidence>
<dbReference type="AlphaFoldDB" id="A0A6M4H646"/>
<organism evidence="9 10">
    <name type="scientific">Usitatibacter palustris</name>
    <dbReference type="NCBI Taxonomy" id="2732487"/>
    <lineage>
        <taxon>Bacteria</taxon>
        <taxon>Pseudomonadati</taxon>
        <taxon>Pseudomonadota</taxon>
        <taxon>Betaproteobacteria</taxon>
        <taxon>Nitrosomonadales</taxon>
        <taxon>Usitatibacteraceae</taxon>
        <taxon>Usitatibacter</taxon>
    </lineage>
</organism>
<feature type="transmembrane region" description="Helical" evidence="7">
    <location>
        <begin position="376"/>
        <end position="397"/>
    </location>
</feature>
<keyword evidence="2" id="KW-0813">Transport</keyword>
<feature type="domain" description="Major facilitator superfamily (MFS) profile" evidence="8">
    <location>
        <begin position="1"/>
        <end position="400"/>
    </location>
</feature>
<evidence type="ECO:0000256" key="3">
    <source>
        <dbReference type="ARBA" id="ARBA00022475"/>
    </source>
</evidence>
<evidence type="ECO:0000256" key="5">
    <source>
        <dbReference type="ARBA" id="ARBA00022989"/>
    </source>
</evidence>
<gene>
    <name evidence="9" type="primary">entS_3</name>
    <name evidence="9" type="ORF">DSM104440_01946</name>
</gene>
<dbReference type="GO" id="GO:0022857">
    <property type="term" value="F:transmembrane transporter activity"/>
    <property type="evidence" value="ECO:0007669"/>
    <property type="project" value="InterPro"/>
</dbReference>